<evidence type="ECO:0000259" key="1">
    <source>
        <dbReference type="Pfam" id="PF08450"/>
    </source>
</evidence>
<gene>
    <name evidence="2" type="ORF">F0Q34_08425</name>
</gene>
<dbReference type="Pfam" id="PF08450">
    <property type="entry name" value="SGL"/>
    <property type="match status" value="1"/>
</dbReference>
<dbReference type="InterPro" id="IPR051262">
    <property type="entry name" value="SMP-30/CGR1_Lactonase"/>
</dbReference>
<proteinExistence type="predicted"/>
<feature type="domain" description="SMP-30/Gluconolactonase/LRE-like region" evidence="1">
    <location>
        <begin position="13"/>
        <end position="286"/>
    </location>
</feature>
<dbReference type="InterPro" id="IPR011042">
    <property type="entry name" value="6-blade_b-propeller_TolB-like"/>
</dbReference>
<dbReference type="Gene3D" id="2.120.10.30">
    <property type="entry name" value="TolB, C-terminal domain"/>
    <property type="match status" value="1"/>
</dbReference>
<name>A0A5B2TI51_9PROT</name>
<dbReference type="PANTHER" id="PTHR47572:SF5">
    <property type="entry name" value="BLR2277 PROTEIN"/>
    <property type="match status" value="1"/>
</dbReference>
<dbReference type="InterPro" id="IPR013658">
    <property type="entry name" value="SGL"/>
</dbReference>
<dbReference type="OrthoDB" id="2633250at2"/>
<organism evidence="2 3">
    <name type="scientific">Teichococcus oryzae</name>
    <dbReference type="NCBI Taxonomy" id="1608942"/>
    <lineage>
        <taxon>Bacteria</taxon>
        <taxon>Pseudomonadati</taxon>
        <taxon>Pseudomonadota</taxon>
        <taxon>Alphaproteobacteria</taxon>
        <taxon>Acetobacterales</taxon>
        <taxon>Roseomonadaceae</taxon>
        <taxon>Roseomonas</taxon>
    </lineage>
</organism>
<comment type="caution">
    <text evidence="2">The sequence shown here is derived from an EMBL/GenBank/DDBJ whole genome shotgun (WGS) entry which is preliminary data.</text>
</comment>
<protein>
    <submittedName>
        <fullName evidence="2">SMP-30/gluconolactonase/LRE family protein</fullName>
    </submittedName>
</protein>
<dbReference type="SUPFAM" id="SSF63829">
    <property type="entry name" value="Calcium-dependent phosphotriesterase"/>
    <property type="match status" value="1"/>
</dbReference>
<dbReference type="AlphaFoldDB" id="A0A5B2TI51"/>
<dbReference type="Proteomes" id="UP000322110">
    <property type="component" value="Unassembled WGS sequence"/>
</dbReference>
<evidence type="ECO:0000313" key="3">
    <source>
        <dbReference type="Proteomes" id="UP000322110"/>
    </source>
</evidence>
<dbReference type="EMBL" id="VUKA01000002">
    <property type="protein sequence ID" value="KAA2214157.1"/>
    <property type="molecule type" value="Genomic_DNA"/>
</dbReference>
<accession>A0A5B2TI51</accession>
<reference evidence="2 3" key="1">
    <citation type="journal article" date="2015" name="Int. J. Syst. Evol. Microbiol.">
        <title>Roseomonas oryzae sp. nov., isolated from paddy rhizosphere soil.</title>
        <authorList>
            <person name="Ramaprasad E.V."/>
            <person name="Sasikala Ch."/>
            <person name="Ramana Ch.V."/>
        </authorList>
    </citation>
    <scope>NUCLEOTIDE SEQUENCE [LARGE SCALE GENOMIC DNA]</scope>
    <source>
        <strain evidence="2 3">KCTC 42542</strain>
    </source>
</reference>
<evidence type="ECO:0000313" key="2">
    <source>
        <dbReference type="EMBL" id="KAA2214157.1"/>
    </source>
</evidence>
<dbReference type="PANTHER" id="PTHR47572">
    <property type="entry name" value="LIPOPROTEIN-RELATED"/>
    <property type="match status" value="1"/>
</dbReference>
<sequence>MPGARILAEGLRFPEGPVILPDGRVALVEIASGCITAVAPDGTRTVLARPGGGPNGMALGPDGMLYCCNNGGFEWIEEPGVLRPHGCPPDYAGGWIERIDPATGAITRLYDSCDGRRLRGPNDIVLDGQGGAWVTDYGKSRARDRDHGTVYWIALDGSRIVEAAHPFPGGANGIGLSPDGRILYVAETETGRLWAFDILGPGELRKEPWPSPHGGRMLCQFPGFRRLDSLAVTEAGNICVATLVAGEITTVSPDGRILDVVRCDERMPTNLCFGGADRRTAYVTLSNTGRLLMLPWAEAGLALAG</sequence>
<keyword evidence="3" id="KW-1185">Reference proteome</keyword>